<name>A0A163RBJ3_9CELL</name>
<reference evidence="2 3" key="1">
    <citation type="submission" date="2016-01" db="EMBL/GenBank/DDBJ databases">
        <title>Genome sequence of Oerskovia enterophila VJag, an agar and cellulose degrading bacterium.</title>
        <authorList>
            <person name="Poehlein A."/>
            <person name="Jag V."/>
            <person name="Bengelsdorf F."/>
            <person name="Duerre P."/>
            <person name="Daniel R."/>
        </authorList>
    </citation>
    <scope>NUCLEOTIDE SEQUENCE [LARGE SCALE GENOMIC DNA]</scope>
    <source>
        <strain evidence="2 3">VJag</strain>
    </source>
</reference>
<accession>A0A163RBJ3</accession>
<evidence type="ECO:0000313" key="3">
    <source>
        <dbReference type="Proteomes" id="UP000076447"/>
    </source>
</evidence>
<dbReference type="Proteomes" id="UP000076447">
    <property type="component" value="Unassembled WGS sequence"/>
</dbReference>
<comment type="caution">
    <text evidence="2">The sequence shown here is derived from an EMBL/GenBank/DDBJ whole genome shotgun (WGS) entry which is preliminary data.</text>
</comment>
<protein>
    <submittedName>
        <fullName evidence="2">Uncharacterized protein</fullName>
    </submittedName>
</protein>
<feature type="compositionally biased region" description="Basic and acidic residues" evidence="1">
    <location>
        <begin position="40"/>
        <end position="50"/>
    </location>
</feature>
<feature type="compositionally biased region" description="Basic and acidic residues" evidence="1">
    <location>
        <begin position="124"/>
        <end position="139"/>
    </location>
</feature>
<dbReference type="EMBL" id="LRIE01000074">
    <property type="protein sequence ID" value="KZM35040.1"/>
    <property type="molecule type" value="Genomic_DNA"/>
</dbReference>
<feature type="compositionally biased region" description="Basic residues" evidence="1">
    <location>
        <begin position="164"/>
        <end position="175"/>
    </location>
</feature>
<proteinExistence type="predicted"/>
<evidence type="ECO:0000313" key="2">
    <source>
        <dbReference type="EMBL" id="KZM35040.1"/>
    </source>
</evidence>
<evidence type="ECO:0000256" key="1">
    <source>
        <dbReference type="SAM" id="MobiDB-lite"/>
    </source>
</evidence>
<dbReference type="AlphaFoldDB" id="A0A163RBJ3"/>
<organism evidence="2 3">
    <name type="scientific">Oerskovia enterophila</name>
    <dbReference type="NCBI Taxonomy" id="43678"/>
    <lineage>
        <taxon>Bacteria</taxon>
        <taxon>Bacillati</taxon>
        <taxon>Actinomycetota</taxon>
        <taxon>Actinomycetes</taxon>
        <taxon>Micrococcales</taxon>
        <taxon>Cellulomonadaceae</taxon>
        <taxon>Oerskovia</taxon>
    </lineage>
</organism>
<gene>
    <name evidence="2" type="ORF">OJAG_22040</name>
</gene>
<feature type="region of interest" description="Disordered" evidence="1">
    <location>
        <begin position="1"/>
        <end position="200"/>
    </location>
</feature>
<sequence length="278" mass="29944">MVRVTLPSEGLSPRSDRHAHAQCGLVGPSRVTARTGLAGRSDRPHTRDRPGTGNRGPPTRASPASMRRDGAPTRFQIRGRSHRRNTPICPATTSGRPCTTGHGPRPAVSRSMEPRPALSPATARSDDAHRLVGRLDVRRRSLAARPSTSGPPASAREDDGVAAHPRRRGQARPARRPGTTKGPGTLRYPGPSVNPPRLPEREAQELPGWIRWSEDHLMIFVTRPEPTVRPPSRMAKPRPSSMAIGWISATVISVLSPGMTISVPSGSVMTPVTSVVRK</sequence>